<dbReference type="InterPro" id="IPR013977">
    <property type="entry name" value="GcvT_C"/>
</dbReference>
<sequence>MTEPVSRALPARARIVVIGGGVGGSSVAYHLALAGERDVVVLDRHELTSGSTFHSAGLVGQLRSDPTLTAMNRYSVELYRSLQAGDNPPGWVECGSIRLASSKERWEEISRQAGWAATSGLELQQISASEAQELFPLMVTDGVVGAAYLPTDGQVDPSQLTYSLAAGARAMGVQFHTHTRVLGIDTEGAGLRRRVTRVRTDKGDVECELVVDCGGMFAAEIARMVGVRVPIVPMSHQYVVTEAMFEHRETPLPSLRDPDLLVYYRQEVDGLVMGGYERQSLPWTASASSYDRIPADFNGRLLSPDHDRFVEISENAVVRVPSIADVGIRSFINGPEAFTPDNEFCLGPTDVGGFFVAAGFCAHGIAGAGGIGKVMAEWVLEGAPPMDLWHMDVRRFGQSYRSPSYTLARTVENYESYYDIRYPAHERTAGRPLRTSPAYSWHAAHGASFGEKSGWERVNHYDPNAVDADEQWRPDGWAGRHWSPAVVAEHRATREGVVMFDETSFAKIEVSGPDAARLLQWVCDNDVARGPGTVTYTQALNASGGIECDFTVTQLDAQVFLIVTGTAFANHDAAWIRTQARHLEADVRITDVTGAWACFGIWGPKTREVLAALTPQSLENDDFPFLAMRETTVGDVPVRMVRVTFVGELGWELYCPAEYGANLWRTVWEAGGSHGIVAGGYRAIDSLRLEKGYRVWGADIDPAHSPYEAGLGFCVRLGKEGGFLGRDALVAQKEAGVTQRLACLVLDGTKAVALGNEPVRLPDGDVLGRITSGGLGYSLGASIAFVYLPVGRDGGTDLTADGTRLQVGIFGEWVGATVRTDPLYDPRSERVRA</sequence>
<evidence type="ECO:0000259" key="4">
    <source>
        <dbReference type="Pfam" id="PF08669"/>
    </source>
</evidence>
<dbReference type="Pfam" id="PF16350">
    <property type="entry name" value="FAO_M"/>
    <property type="match status" value="1"/>
</dbReference>
<dbReference type="InterPro" id="IPR036188">
    <property type="entry name" value="FAD/NAD-bd_sf"/>
</dbReference>
<dbReference type="InterPro" id="IPR006222">
    <property type="entry name" value="GCVT_N"/>
</dbReference>
<gene>
    <name evidence="6" type="ORF">ACFQGU_06315</name>
</gene>
<dbReference type="SUPFAM" id="SSF54373">
    <property type="entry name" value="FAD-linked reductases, C-terminal domain"/>
    <property type="match status" value="1"/>
</dbReference>
<reference evidence="7" key="1">
    <citation type="journal article" date="2019" name="Int. J. Syst. Evol. Microbiol.">
        <title>The Global Catalogue of Microorganisms (GCM) 10K type strain sequencing project: providing services to taxonomists for standard genome sequencing and annotation.</title>
        <authorList>
            <consortium name="The Broad Institute Genomics Platform"/>
            <consortium name="The Broad Institute Genome Sequencing Center for Infectious Disease"/>
            <person name="Wu L."/>
            <person name="Ma J."/>
        </authorList>
    </citation>
    <scope>NUCLEOTIDE SEQUENCE [LARGE SCALE GENOMIC DNA]</scope>
    <source>
        <strain evidence="7">CGMCC 4.7317</strain>
    </source>
</reference>
<dbReference type="InterPro" id="IPR029043">
    <property type="entry name" value="GcvT/YgfZ_C"/>
</dbReference>
<comment type="caution">
    <text evidence="6">The sequence shown here is derived from an EMBL/GenBank/DDBJ whole genome shotgun (WGS) entry which is preliminary data.</text>
</comment>
<organism evidence="6 7">
    <name type="scientific">Longivirga aurantiaca</name>
    <dbReference type="NCBI Taxonomy" id="1837743"/>
    <lineage>
        <taxon>Bacteria</taxon>
        <taxon>Bacillati</taxon>
        <taxon>Actinomycetota</taxon>
        <taxon>Actinomycetes</taxon>
        <taxon>Sporichthyales</taxon>
        <taxon>Sporichthyaceae</taxon>
        <taxon>Longivirga</taxon>
    </lineage>
</organism>
<name>A0ABW1SZQ6_9ACTN</name>
<evidence type="ECO:0000259" key="3">
    <source>
        <dbReference type="Pfam" id="PF01571"/>
    </source>
</evidence>
<dbReference type="Pfam" id="PF08669">
    <property type="entry name" value="GCV_T_C"/>
    <property type="match status" value="1"/>
</dbReference>
<evidence type="ECO:0000313" key="6">
    <source>
        <dbReference type="EMBL" id="MFC6237484.1"/>
    </source>
</evidence>
<dbReference type="PANTHER" id="PTHR43757:SF2">
    <property type="entry name" value="AMINOMETHYLTRANSFERASE, MITOCHONDRIAL"/>
    <property type="match status" value="1"/>
</dbReference>
<dbReference type="InterPro" id="IPR006076">
    <property type="entry name" value="FAD-dep_OxRdtase"/>
</dbReference>
<dbReference type="Gene3D" id="2.40.30.110">
    <property type="entry name" value="Aminomethyltransferase beta-barrel domains"/>
    <property type="match status" value="1"/>
</dbReference>
<accession>A0ABW1SZQ6</accession>
<dbReference type="PANTHER" id="PTHR43757">
    <property type="entry name" value="AMINOMETHYLTRANSFERASE"/>
    <property type="match status" value="1"/>
</dbReference>
<feature type="domain" description="Aminomethyltransferase C-terminal" evidence="4">
    <location>
        <begin position="740"/>
        <end position="825"/>
    </location>
</feature>
<keyword evidence="7" id="KW-1185">Reference proteome</keyword>
<feature type="domain" description="GCVT N-terminal" evidence="3">
    <location>
        <begin position="439"/>
        <end position="719"/>
    </location>
</feature>
<feature type="domain" description="FAD dependent oxidoreductase central" evidence="5">
    <location>
        <begin position="381"/>
        <end position="436"/>
    </location>
</feature>
<dbReference type="InterPro" id="IPR032503">
    <property type="entry name" value="FAO_M"/>
</dbReference>
<dbReference type="SUPFAM" id="SSF101790">
    <property type="entry name" value="Aminomethyltransferase beta-barrel domain"/>
    <property type="match status" value="1"/>
</dbReference>
<dbReference type="SUPFAM" id="SSF51905">
    <property type="entry name" value="FAD/NAD(P)-binding domain"/>
    <property type="match status" value="1"/>
</dbReference>
<protein>
    <submittedName>
        <fullName evidence="6">FAD-dependent oxidoreductase</fullName>
    </submittedName>
</protein>
<evidence type="ECO:0000313" key="7">
    <source>
        <dbReference type="Proteomes" id="UP001596138"/>
    </source>
</evidence>
<proteinExistence type="inferred from homology"/>
<evidence type="ECO:0000256" key="1">
    <source>
        <dbReference type="ARBA" id="ARBA00008609"/>
    </source>
</evidence>
<dbReference type="InterPro" id="IPR027266">
    <property type="entry name" value="TrmE/GcvT-like"/>
</dbReference>
<dbReference type="InterPro" id="IPR028896">
    <property type="entry name" value="GcvT/YgfZ/DmdA"/>
</dbReference>
<dbReference type="Gene3D" id="3.30.1360.120">
    <property type="entry name" value="Probable tRNA modification gtpase trme, domain 1"/>
    <property type="match status" value="1"/>
</dbReference>
<dbReference type="Gene3D" id="3.30.9.10">
    <property type="entry name" value="D-Amino Acid Oxidase, subunit A, domain 2"/>
    <property type="match status" value="1"/>
</dbReference>
<dbReference type="SUPFAM" id="SSF103025">
    <property type="entry name" value="Folate-binding domain"/>
    <property type="match status" value="1"/>
</dbReference>
<dbReference type="Pfam" id="PF01266">
    <property type="entry name" value="DAO"/>
    <property type="match status" value="1"/>
</dbReference>
<dbReference type="Pfam" id="PF01571">
    <property type="entry name" value="GCV_T"/>
    <property type="match status" value="1"/>
</dbReference>
<dbReference type="EMBL" id="JBHSTI010000008">
    <property type="protein sequence ID" value="MFC6237484.1"/>
    <property type="molecule type" value="Genomic_DNA"/>
</dbReference>
<dbReference type="RefSeq" id="WP_386764821.1">
    <property type="nucleotide sequence ID" value="NZ_JBHSTI010000008.1"/>
</dbReference>
<dbReference type="Proteomes" id="UP001596138">
    <property type="component" value="Unassembled WGS sequence"/>
</dbReference>
<evidence type="ECO:0000259" key="2">
    <source>
        <dbReference type="Pfam" id="PF01266"/>
    </source>
</evidence>
<dbReference type="Gene3D" id="3.30.70.1400">
    <property type="entry name" value="Aminomethyltransferase beta-barrel domains"/>
    <property type="match status" value="1"/>
</dbReference>
<feature type="domain" description="FAD dependent oxidoreductase" evidence="2">
    <location>
        <begin position="14"/>
        <end position="378"/>
    </location>
</feature>
<dbReference type="Gene3D" id="3.50.50.60">
    <property type="entry name" value="FAD/NAD(P)-binding domain"/>
    <property type="match status" value="1"/>
</dbReference>
<comment type="similarity">
    <text evidence="1">Belongs to the GcvT family.</text>
</comment>
<evidence type="ECO:0000259" key="5">
    <source>
        <dbReference type="Pfam" id="PF16350"/>
    </source>
</evidence>